<dbReference type="Proteomes" id="UP000016931">
    <property type="component" value="Unassembled WGS sequence"/>
</dbReference>
<accession>M3BSW4</accession>
<dbReference type="GeneID" id="27903606"/>
<protein>
    <submittedName>
        <fullName evidence="2">Uncharacterized protein</fullName>
    </submittedName>
</protein>
<proteinExistence type="predicted"/>
<feature type="chain" id="PRO_5004032340" evidence="1">
    <location>
        <begin position="31"/>
        <end position="143"/>
    </location>
</feature>
<gene>
    <name evidence="2" type="ORF">SEPMUDRAFT_150911</name>
</gene>
<evidence type="ECO:0000256" key="1">
    <source>
        <dbReference type="SAM" id="SignalP"/>
    </source>
</evidence>
<keyword evidence="1" id="KW-0732">Signal</keyword>
<dbReference type="AlphaFoldDB" id="M3BSW4"/>
<keyword evidence="3" id="KW-1185">Reference proteome</keyword>
<reference evidence="2 3" key="1">
    <citation type="journal article" date="2012" name="PLoS Pathog.">
        <title>Diverse lifestyles and strategies of plant pathogenesis encoded in the genomes of eighteen Dothideomycetes fungi.</title>
        <authorList>
            <person name="Ohm R.A."/>
            <person name="Feau N."/>
            <person name="Henrissat B."/>
            <person name="Schoch C.L."/>
            <person name="Horwitz B.A."/>
            <person name="Barry K.W."/>
            <person name="Condon B.J."/>
            <person name="Copeland A.C."/>
            <person name="Dhillon B."/>
            <person name="Glaser F."/>
            <person name="Hesse C.N."/>
            <person name="Kosti I."/>
            <person name="LaButti K."/>
            <person name="Lindquist E.A."/>
            <person name="Lucas S."/>
            <person name="Salamov A.A."/>
            <person name="Bradshaw R.E."/>
            <person name="Ciuffetti L."/>
            <person name="Hamelin R.C."/>
            <person name="Kema G.H.J."/>
            <person name="Lawrence C."/>
            <person name="Scott J.A."/>
            <person name="Spatafora J.W."/>
            <person name="Turgeon B.G."/>
            <person name="de Wit P.J.G.M."/>
            <person name="Zhong S."/>
            <person name="Goodwin S.B."/>
            <person name="Grigoriev I.V."/>
        </authorList>
    </citation>
    <scope>NUCLEOTIDE SEQUENCE [LARGE SCALE GENOMIC DNA]</scope>
    <source>
        <strain evidence="2 3">SO2202</strain>
    </source>
</reference>
<dbReference type="EMBL" id="KB456268">
    <property type="protein sequence ID" value="EMF09760.1"/>
    <property type="molecule type" value="Genomic_DNA"/>
</dbReference>
<organism evidence="2 3">
    <name type="scientific">Sphaerulina musiva (strain SO2202)</name>
    <name type="common">Poplar stem canker fungus</name>
    <name type="synonym">Septoria musiva</name>
    <dbReference type="NCBI Taxonomy" id="692275"/>
    <lineage>
        <taxon>Eukaryota</taxon>
        <taxon>Fungi</taxon>
        <taxon>Dikarya</taxon>
        <taxon>Ascomycota</taxon>
        <taxon>Pezizomycotina</taxon>
        <taxon>Dothideomycetes</taxon>
        <taxon>Dothideomycetidae</taxon>
        <taxon>Mycosphaerellales</taxon>
        <taxon>Mycosphaerellaceae</taxon>
        <taxon>Sphaerulina</taxon>
    </lineage>
</organism>
<evidence type="ECO:0000313" key="2">
    <source>
        <dbReference type="EMBL" id="EMF09760.1"/>
    </source>
</evidence>
<feature type="signal peptide" evidence="1">
    <location>
        <begin position="1"/>
        <end position="30"/>
    </location>
</feature>
<dbReference type="RefSeq" id="XP_016757881.1">
    <property type="nucleotide sequence ID" value="XM_016906469.1"/>
</dbReference>
<dbReference type="HOGENOM" id="CLU_1807441_0_0_1"/>
<sequence>MADRRPCAAFRSCWCCGLRLAMLGTICSHASTCMNRQRKRRRKLALQTSELGETICTYIPDRYSREALGRKQMGAAKGKFVDGEDLLCATVAFLSRLSLAGTAGAQGEVGLVASARRAPPDGPLVVLIPRWDTLSRCTGLESE</sequence>
<name>M3BSW4_SPHMS</name>
<evidence type="ECO:0000313" key="3">
    <source>
        <dbReference type="Proteomes" id="UP000016931"/>
    </source>
</evidence>